<evidence type="ECO:0000313" key="3">
    <source>
        <dbReference type="Proteomes" id="UP000027153"/>
    </source>
</evidence>
<accession>A0A062V1X8</accession>
<sequence length="201" mass="21994">MVSSVSKKLVLIPEKQDGITVQLRKVIHISGIFIPVLATFWEKNQTIALVMFGFIIYLTIETLKPKISNDILSMVYKDHELEKFSIEPLSYFVSILSLLSLSFFIDEKICFAAIAILAAGDGSAGVIGKRYGRHKLPFNKNKSWEGSISGLIAASFAGFYFAGPIAIVGGVFGMLAGAVSKQDNITVPYAALIAMILTRWI</sequence>
<dbReference type="Pfam" id="PF01148">
    <property type="entry name" value="CTP_transf_1"/>
    <property type="match status" value="1"/>
</dbReference>
<dbReference type="RefSeq" id="WP_157833888.1">
    <property type="nucleotide sequence ID" value="NZ_JMIY01000001.1"/>
</dbReference>
<dbReference type="PATRIC" id="fig|1392998.3.peg.528"/>
<gene>
    <name evidence="2" type="ORF">ANME2D_00165</name>
</gene>
<dbReference type="OrthoDB" id="107330at2157"/>
<feature type="transmembrane region" description="Helical" evidence="1">
    <location>
        <begin position="111"/>
        <end position="128"/>
    </location>
</feature>
<dbReference type="GO" id="GO:0004143">
    <property type="term" value="F:ATP-dependent diacylglycerol kinase activity"/>
    <property type="evidence" value="ECO:0007669"/>
    <property type="project" value="InterPro"/>
</dbReference>
<proteinExistence type="predicted"/>
<comment type="caution">
    <text evidence="2">The sequence shown here is derived from an EMBL/GenBank/DDBJ whole genome shotgun (WGS) entry which is preliminary data.</text>
</comment>
<dbReference type="EMBL" id="JMIY01000001">
    <property type="protein sequence ID" value="KCZ73106.1"/>
    <property type="molecule type" value="Genomic_DNA"/>
</dbReference>
<name>A0A062V1X8_9EURY</name>
<organism evidence="2 3">
    <name type="scientific">Candidatus Methanoperedens nitratireducens</name>
    <dbReference type="NCBI Taxonomy" id="1392998"/>
    <lineage>
        <taxon>Archaea</taxon>
        <taxon>Methanobacteriati</taxon>
        <taxon>Methanobacteriota</taxon>
        <taxon>Stenosarchaea group</taxon>
        <taxon>Methanomicrobia</taxon>
        <taxon>Methanosarcinales</taxon>
        <taxon>ANME-2 cluster</taxon>
        <taxon>Candidatus Methanoperedentaceae</taxon>
        <taxon>Candidatus Methanoperedens</taxon>
    </lineage>
</organism>
<evidence type="ECO:0000313" key="2">
    <source>
        <dbReference type="EMBL" id="KCZ73106.1"/>
    </source>
</evidence>
<dbReference type="AlphaFoldDB" id="A0A062V1X8"/>
<dbReference type="PANTHER" id="PTHR31303:SF1">
    <property type="entry name" value="CTP-DEPENDENT DIACYLGLYCEROL KINASE 1"/>
    <property type="match status" value="1"/>
</dbReference>
<keyword evidence="1" id="KW-1133">Transmembrane helix</keyword>
<feature type="transmembrane region" description="Helical" evidence="1">
    <location>
        <begin position="148"/>
        <end position="172"/>
    </location>
</feature>
<evidence type="ECO:0000256" key="1">
    <source>
        <dbReference type="SAM" id="Phobius"/>
    </source>
</evidence>
<dbReference type="PANTHER" id="PTHR31303">
    <property type="entry name" value="CTP-DEPENDENT DIACYLGLYCEROL KINASE 1"/>
    <property type="match status" value="1"/>
</dbReference>
<keyword evidence="2" id="KW-0418">Kinase</keyword>
<reference evidence="2 3" key="1">
    <citation type="journal article" date="2013" name="Nature">
        <title>Anaerobic oxidation of methane coupled to nitrate reduction in a novel archaeal lineage.</title>
        <authorList>
            <person name="Haroon M.F."/>
            <person name="Hu S."/>
            <person name="Shi Y."/>
            <person name="Imelfort M."/>
            <person name="Keller J."/>
            <person name="Hugenholtz P."/>
            <person name="Yuan Z."/>
            <person name="Tyson G.W."/>
        </authorList>
    </citation>
    <scope>NUCLEOTIDE SEQUENCE [LARGE SCALE GENOMIC DNA]</scope>
    <source>
        <strain evidence="2 3">ANME-2d</strain>
    </source>
</reference>
<dbReference type="Proteomes" id="UP000027153">
    <property type="component" value="Unassembled WGS sequence"/>
</dbReference>
<keyword evidence="2" id="KW-0808">Transferase</keyword>
<keyword evidence="3" id="KW-1185">Reference proteome</keyword>
<dbReference type="InterPro" id="IPR037997">
    <property type="entry name" value="Dgk1-like"/>
</dbReference>
<feature type="transmembrane region" description="Helical" evidence="1">
    <location>
        <begin position="47"/>
        <end position="63"/>
    </location>
</feature>
<protein>
    <submittedName>
        <fullName evidence="2">Dolichol kinase</fullName>
    </submittedName>
</protein>
<keyword evidence="1" id="KW-0472">Membrane</keyword>
<keyword evidence="1" id="KW-0812">Transmembrane</keyword>
<feature type="transmembrane region" description="Helical" evidence="1">
    <location>
        <begin position="84"/>
        <end position="105"/>
    </location>
</feature>